<name>A0A926DNJ1_9FIRM</name>
<dbReference type="GO" id="GO:0003700">
    <property type="term" value="F:DNA-binding transcription factor activity"/>
    <property type="evidence" value="ECO:0007669"/>
    <property type="project" value="InterPro"/>
</dbReference>
<organism evidence="2 3">
    <name type="scientific">Bianquea renquensis</name>
    <dbReference type="NCBI Taxonomy" id="2763661"/>
    <lineage>
        <taxon>Bacteria</taxon>
        <taxon>Bacillati</taxon>
        <taxon>Bacillota</taxon>
        <taxon>Clostridia</taxon>
        <taxon>Eubacteriales</taxon>
        <taxon>Bianqueaceae</taxon>
        <taxon>Bianquea</taxon>
    </lineage>
</organism>
<evidence type="ECO:0000313" key="3">
    <source>
        <dbReference type="Proteomes" id="UP000657006"/>
    </source>
</evidence>
<evidence type="ECO:0000313" key="2">
    <source>
        <dbReference type="EMBL" id="MBC8542260.1"/>
    </source>
</evidence>
<dbReference type="EMBL" id="JACRSQ010000002">
    <property type="protein sequence ID" value="MBC8542260.1"/>
    <property type="molecule type" value="Genomic_DNA"/>
</dbReference>
<sequence length="356" mass="42673">MNYVSGPACLYDAIFYAEIYFCRTMCTNTLSSITEDQEEMYSSYTDFFEKYKVIPDKSIYPFFYYNGKRPCPLSDFCDKNLSYFATSHTNIRAYLCSNPLDFQYFIISYYFEQIPNADMDKILDGDAEAIANGLMHLCKTYDLEDSYMETYTELFYHFENVVEELIRYLDNVMFYMVKYHKNRLADSHRTLQELFIDDIKVSQFKKAHSLEENLRLESQTYSICYMNPYITMYQGKENGYIFIFGNRMLDHIGGYVQYAYRYRYIKPQRTMQLLGHEYTMKMLKILKKGDATVSQLSRIFHVSRTSIIRLVQALEKELILISYRDGWEHYYRINYDYLFYAKQKIDTYFDGMMVNT</sequence>
<dbReference type="CDD" id="cd00090">
    <property type="entry name" value="HTH_ARSR"/>
    <property type="match status" value="1"/>
</dbReference>
<comment type="caution">
    <text evidence="2">The sequence shown here is derived from an EMBL/GenBank/DDBJ whole genome shotgun (WGS) entry which is preliminary data.</text>
</comment>
<feature type="domain" description="HTH arsR-type" evidence="1">
    <location>
        <begin position="269"/>
        <end position="350"/>
    </location>
</feature>
<proteinExistence type="predicted"/>
<dbReference type="InterPro" id="IPR001845">
    <property type="entry name" value="HTH_ArsR_DNA-bd_dom"/>
</dbReference>
<dbReference type="Proteomes" id="UP000657006">
    <property type="component" value="Unassembled WGS sequence"/>
</dbReference>
<dbReference type="SUPFAM" id="SSF46785">
    <property type="entry name" value="Winged helix' DNA-binding domain"/>
    <property type="match status" value="1"/>
</dbReference>
<reference evidence="2" key="1">
    <citation type="submission" date="2020-08" db="EMBL/GenBank/DDBJ databases">
        <title>Genome public.</title>
        <authorList>
            <person name="Liu C."/>
            <person name="Sun Q."/>
        </authorList>
    </citation>
    <scope>NUCLEOTIDE SEQUENCE</scope>
    <source>
        <strain evidence="2">NSJ-32</strain>
    </source>
</reference>
<dbReference type="Gene3D" id="1.10.10.10">
    <property type="entry name" value="Winged helix-like DNA-binding domain superfamily/Winged helix DNA-binding domain"/>
    <property type="match status" value="1"/>
</dbReference>
<dbReference type="SMART" id="SM00418">
    <property type="entry name" value="HTH_ARSR"/>
    <property type="match status" value="1"/>
</dbReference>
<evidence type="ECO:0000259" key="1">
    <source>
        <dbReference type="SMART" id="SM00418"/>
    </source>
</evidence>
<protein>
    <submittedName>
        <fullName evidence="2">Winged helix-turn-helix transcriptional regulator</fullName>
    </submittedName>
</protein>
<dbReference type="InterPro" id="IPR011991">
    <property type="entry name" value="ArsR-like_HTH"/>
</dbReference>
<dbReference type="AlphaFoldDB" id="A0A926DNJ1"/>
<accession>A0A926DNJ1</accession>
<dbReference type="RefSeq" id="WP_177719106.1">
    <property type="nucleotide sequence ID" value="NZ_JACRSQ010000002.1"/>
</dbReference>
<dbReference type="InterPro" id="IPR036390">
    <property type="entry name" value="WH_DNA-bd_sf"/>
</dbReference>
<keyword evidence="3" id="KW-1185">Reference proteome</keyword>
<dbReference type="InterPro" id="IPR036388">
    <property type="entry name" value="WH-like_DNA-bd_sf"/>
</dbReference>
<gene>
    <name evidence="2" type="ORF">H8730_01665</name>
</gene>